<evidence type="ECO:0000313" key="2">
    <source>
        <dbReference type="Proteomes" id="UP001596425"/>
    </source>
</evidence>
<comment type="caution">
    <text evidence="1">The sequence shown here is derived from an EMBL/GenBank/DDBJ whole genome shotgun (WGS) entry which is preliminary data.</text>
</comment>
<reference evidence="2" key="1">
    <citation type="journal article" date="2019" name="Int. J. Syst. Evol. Microbiol.">
        <title>The Global Catalogue of Microorganisms (GCM) 10K type strain sequencing project: providing services to taxonomists for standard genome sequencing and annotation.</title>
        <authorList>
            <consortium name="The Broad Institute Genomics Platform"/>
            <consortium name="The Broad Institute Genome Sequencing Center for Infectious Disease"/>
            <person name="Wu L."/>
            <person name="Ma J."/>
        </authorList>
    </citation>
    <scope>NUCLEOTIDE SEQUENCE [LARGE SCALE GENOMIC DNA]</scope>
    <source>
        <strain evidence="2">CGMCC 1.13718</strain>
    </source>
</reference>
<proteinExistence type="predicted"/>
<dbReference type="Pfam" id="PF06073">
    <property type="entry name" value="DUF934"/>
    <property type="match status" value="1"/>
</dbReference>
<evidence type="ECO:0000313" key="1">
    <source>
        <dbReference type="EMBL" id="MFC6631870.1"/>
    </source>
</evidence>
<name>A0ABW1YK18_9GAMM</name>
<dbReference type="PIRSF" id="PIRSF030820">
    <property type="entry name" value="UCP030820"/>
    <property type="match status" value="1"/>
</dbReference>
<accession>A0ABW1YK18</accession>
<sequence length="190" mass="20770">MPAQAKRPKPAKLGPQPANPAELIIDGTLASNEWRLLPQSDEETEITAASLAPGKVILPYGIWKALKSDLSSRKTEIGVWLDSDEGAELIGADAEALPLIAVHFPAFADGRGFTTGRQLRERYDYKGELRAVGAFMRDQLTYLSRCGFNAFAYEGEQSLLGLLASLNDFSDSYQAGVDQPLPLFRRRGLS</sequence>
<dbReference type="EMBL" id="JBHSVR010000001">
    <property type="protein sequence ID" value="MFC6631870.1"/>
    <property type="molecule type" value="Genomic_DNA"/>
</dbReference>
<keyword evidence="2" id="KW-1185">Reference proteome</keyword>
<gene>
    <name evidence="1" type="ORF">ACFQBM_01185</name>
</gene>
<organism evidence="1 2">
    <name type="scientific">Microbulbifer taiwanensis</name>
    <dbReference type="NCBI Taxonomy" id="986746"/>
    <lineage>
        <taxon>Bacteria</taxon>
        <taxon>Pseudomonadati</taxon>
        <taxon>Pseudomonadota</taxon>
        <taxon>Gammaproteobacteria</taxon>
        <taxon>Cellvibrionales</taxon>
        <taxon>Microbulbiferaceae</taxon>
        <taxon>Microbulbifer</taxon>
    </lineage>
</organism>
<dbReference type="RefSeq" id="WP_193193019.1">
    <property type="nucleotide sequence ID" value="NZ_JACZFR010000037.1"/>
</dbReference>
<dbReference type="InterPro" id="IPR008318">
    <property type="entry name" value="UCP030820"/>
</dbReference>
<protein>
    <submittedName>
        <fullName evidence="1">DUF934 domain-containing protein</fullName>
    </submittedName>
</protein>
<dbReference type="Proteomes" id="UP001596425">
    <property type="component" value="Unassembled WGS sequence"/>
</dbReference>